<dbReference type="Proteomes" id="UP001295794">
    <property type="component" value="Unassembled WGS sequence"/>
</dbReference>
<keyword evidence="2" id="KW-1185">Reference proteome</keyword>
<organism evidence="1 2">
    <name type="scientific">Mycena citricolor</name>
    <dbReference type="NCBI Taxonomy" id="2018698"/>
    <lineage>
        <taxon>Eukaryota</taxon>
        <taxon>Fungi</taxon>
        <taxon>Dikarya</taxon>
        <taxon>Basidiomycota</taxon>
        <taxon>Agaricomycotina</taxon>
        <taxon>Agaricomycetes</taxon>
        <taxon>Agaricomycetidae</taxon>
        <taxon>Agaricales</taxon>
        <taxon>Marasmiineae</taxon>
        <taxon>Mycenaceae</taxon>
        <taxon>Mycena</taxon>
    </lineage>
</organism>
<sequence length="92" mass="10303">KSSLVTSKASQESVPALLSTSLRPATFPVFQEVCFLGIDWVVIHHSCTHSLCLTGPKICSGCSKCLLSLRRRTMQQRLPRSFRALMMTAYWT</sequence>
<name>A0AAD2HTQ4_9AGAR</name>
<evidence type="ECO:0000313" key="1">
    <source>
        <dbReference type="EMBL" id="CAK5280880.1"/>
    </source>
</evidence>
<evidence type="ECO:0000313" key="2">
    <source>
        <dbReference type="Proteomes" id="UP001295794"/>
    </source>
</evidence>
<gene>
    <name evidence="1" type="ORF">MYCIT1_LOCUS31586</name>
</gene>
<comment type="caution">
    <text evidence="1">The sequence shown here is derived from an EMBL/GenBank/DDBJ whole genome shotgun (WGS) entry which is preliminary data.</text>
</comment>
<dbReference type="AlphaFoldDB" id="A0AAD2HTQ4"/>
<feature type="non-terminal residue" evidence="1">
    <location>
        <position position="1"/>
    </location>
</feature>
<dbReference type="EMBL" id="CAVNYO010000440">
    <property type="protein sequence ID" value="CAK5280880.1"/>
    <property type="molecule type" value="Genomic_DNA"/>
</dbReference>
<proteinExistence type="predicted"/>
<protein>
    <submittedName>
        <fullName evidence="1">Uncharacterized protein</fullName>
    </submittedName>
</protein>
<accession>A0AAD2HTQ4</accession>
<reference evidence="1" key="1">
    <citation type="submission" date="2023-11" db="EMBL/GenBank/DDBJ databases">
        <authorList>
            <person name="De Vega J J."/>
            <person name="De Vega J J."/>
        </authorList>
    </citation>
    <scope>NUCLEOTIDE SEQUENCE</scope>
</reference>